<evidence type="ECO:0000256" key="1">
    <source>
        <dbReference type="ARBA" id="ARBA00001947"/>
    </source>
</evidence>
<dbReference type="RefSeq" id="WP_094156391.1">
    <property type="nucleotide sequence ID" value="NZ_CP020028.1"/>
</dbReference>
<keyword evidence="8" id="KW-0862">Zinc</keyword>
<keyword evidence="5 12" id="KW-0812">Transmembrane</keyword>
<evidence type="ECO:0000256" key="5">
    <source>
        <dbReference type="ARBA" id="ARBA00022692"/>
    </source>
</evidence>
<evidence type="ECO:0000259" key="13">
    <source>
        <dbReference type="Pfam" id="PF02163"/>
    </source>
</evidence>
<evidence type="ECO:0000256" key="9">
    <source>
        <dbReference type="ARBA" id="ARBA00022989"/>
    </source>
</evidence>
<dbReference type="PANTHER" id="PTHR39188">
    <property type="entry name" value="MEMBRANE-ASSOCIATED ZINC METALLOPROTEASE M50B"/>
    <property type="match status" value="1"/>
</dbReference>
<dbReference type="GO" id="GO:0006508">
    <property type="term" value="P:proteolysis"/>
    <property type="evidence" value="ECO:0007669"/>
    <property type="project" value="UniProtKB-KW"/>
</dbReference>
<comment type="cofactor">
    <cofactor evidence="1">
        <name>Zn(2+)</name>
        <dbReference type="ChEBI" id="CHEBI:29105"/>
    </cofactor>
</comment>
<dbReference type="Proteomes" id="UP000214666">
    <property type="component" value="Chromosome"/>
</dbReference>
<feature type="transmembrane region" description="Helical" evidence="12">
    <location>
        <begin position="333"/>
        <end position="353"/>
    </location>
</feature>
<feature type="transmembrane region" description="Helical" evidence="12">
    <location>
        <begin position="117"/>
        <end position="138"/>
    </location>
</feature>
<feature type="domain" description="Peptidase M50" evidence="13">
    <location>
        <begin position="64"/>
        <end position="137"/>
    </location>
</feature>
<keyword evidence="9 12" id="KW-1133">Transmembrane helix</keyword>
<sequence>MPKEDQKADSKSGSSKWYLGSAAALLLLKGKSLLALLKFSKFGGALFSMAATIGAYAIIYPWGFAVGFVLLLFVHELGHVWAAKRKGLPVSTPLFIPFLGALITMKRQPLDAQTEAYVAMGGPLLGTVGAMVVYAGAYATDSPLLYALSYVGFFLNLINLLPIHPLDGGRISTAVTRWLWLVGLLGGIVVIIYLKSFLFFFIWALFAYDLYKKYVKQNKGEAKVLSFTQNPVVDVQHLYEQGYPLPGPEHTRRLSFNTYSDLEGQQYVTVYMESLDVAQTFMLPQQCLVQDAWLNGVEHISTPDAYQLRLLCGIDYIPYENDKYYEVPASSRWKFGIGYLGLALFLMGMMYVVHQHIGDIRLR</sequence>
<keyword evidence="11 12" id="KW-0472">Membrane</keyword>
<reference evidence="14 15" key="1">
    <citation type="submission" date="2017-03" db="EMBL/GenBank/DDBJ databases">
        <title>Complete genome sequence of Paenibacillus Kribbensis producing bioflocculants.</title>
        <authorList>
            <person name="Lee H.-G."/>
            <person name="Oh H.-M."/>
        </authorList>
    </citation>
    <scope>NUCLEOTIDE SEQUENCE [LARGE SCALE GENOMIC DNA]</scope>
    <source>
        <strain evidence="14 15">AM49</strain>
    </source>
</reference>
<evidence type="ECO:0000313" key="15">
    <source>
        <dbReference type="Proteomes" id="UP000214666"/>
    </source>
</evidence>
<keyword evidence="4 14" id="KW-0645">Protease</keyword>
<comment type="subcellular location">
    <subcellularLocation>
        <location evidence="2">Membrane</location>
        <topology evidence="2">Multi-pass membrane protein</topology>
    </subcellularLocation>
</comment>
<dbReference type="GO" id="GO:0008237">
    <property type="term" value="F:metallopeptidase activity"/>
    <property type="evidence" value="ECO:0007669"/>
    <property type="project" value="UniProtKB-KW"/>
</dbReference>
<evidence type="ECO:0000256" key="11">
    <source>
        <dbReference type="ARBA" id="ARBA00023136"/>
    </source>
</evidence>
<evidence type="ECO:0000256" key="3">
    <source>
        <dbReference type="ARBA" id="ARBA00007931"/>
    </source>
</evidence>
<evidence type="ECO:0000313" key="14">
    <source>
        <dbReference type="EMBL" id="ASR49150.1"/>
    </source>
</evidence>
<keyword evidence="7" id="KW-0378">Hydrolase</keyword>
<dbReference type="InterPro" id="IPR008915">
    <property type="entry name" value="Peptidase_M50"/>
</dbReference>
<evidence type="ECO:0000256" key="8">
    <source>
        <dbReference type="ARBA" id="ARBA00022833"/>
    </source>
</evidence>
<accession>A0A222WRA4</accession>
<proteinExistence type="inferred from homology"/>
<evidence type="ECO:0000256" key="4">
    <source>
        <dbReference type="ARBA" id="ARBA00022670"/>
    </source>
</evidence>
<evidence type="ECO:0000256" key="10">
    <source>
        <dbReference type="ARBA" id="ARBA00023049"/>
    </source>
</evidence>
<dbReference type="GO" id="GO:0016020">
    <property type="term" value="C:membrane"/>
    <property type="evidence" value="ECO:0007669"/>
    <property type="project" value="UniProtKB-SubCell"/>
</dbReference>
<keyword evidence="15" id="KW-1185">Reference proteome</keyword>
<protein>
    <submittedName>
        <fullName evidence="14">Site-2 protease family protein</fullName>
    </submittedName>
</protein>
<feature type="transmembrane region" description="Helical" evidence="12">
    <location>
        <begin position="87"/>
        <end position="105"/>
    </location>
</feature>
<feature type="transmembrane region" description="Helical" evidence="12">
    <location>
        <begin position="144"/>
        <end position="166"/>
    </location>
</feature>
<dbReference type="PANTHER" id="PTHR39188:SF3">
    <property type="entry name" value="STAGE IV SPORULATION PROTEIN FB"/>
    <property type="match status" value="1"/>
</dbReference>
<evidence type="ECO:0000256" key="7">
    <source>
        <dbReference type="ARBA" id="ARBA00022801"/>
    </source>
</evidence>
<comment type="similarity">
    <text evidence="3">Belongs to the peptidase M50B family.</text>
</comment>
<dbReference type="KEGG" id="pkb:B4V02_21840"/>
<dbReference type="EMBL" id="CP020028">
    <property type="protein sequence ID" value="ASR49150.1"/>
    <property type="molecule type" value="Genomic_DNA"/>
</dbReference>
<organism evidence="14 15">
    <name type="scientific">Paenibacillus kribbensis</name>
    <dbReference type="NCBI Taxonomy" id="172713"/>
    <lineage>
        <taxon>Bacteria</taxon>
        <taxon>Bacillati</taxon>
        <taxon>Bacillota</taxon>
        <taxon>Bacilli</taxon>
        <taxon>Bacillales</taxon>
        <taxon>Paenibacillaceae</taxon>
        <taxon>Paenibacillus</taxon>
    </lineage>
</organism>
<name>A0A222WRA4_9BACL</name>
<dbReference type="AlphaFoldDB" id="A0A222WRA4"/>
<feature type="transmembrane region" description="Helical" evidence="12">
    <location>
        <begin position="17"/>
        <end position="37"/>
    </location>
</feature>
<evidence type="ECO:0000256" key="12">
    <source>
        <dbReference type="SAM" id="Phobius"/>
    </source>
</evidence>
<dbReference type="STRING" id="172713.GCA_001705305_00887"/>
<keyword evidence="6" id="KW-0479">Metal-binding</keyword>
<feature type="transmembrane region" description="Helical" evidence="12">
    <location>
        <begin position="49"/>
        <end position="75"/>
    </location>
</feature>
<feature type="transmembrane region" description="Helical" evidence="12">
    <location>
        <begin position="178"/>
        <end position="206"/>
    </location>
</feature>
<evidence type="ECO:0000256" key="2">
    <source>
        <dbReference type="ARBA" id="ARBA00004141"/>
    </source>
</evidence>
<evidence type="ECO:0000256" key="6">
    <source>
        <dbReference type="ARBA" id="ARBA00022723"/>
    </source>
</evidence>
<gene>
    <name evidence="14" type="ORF">B4V02_21840</name>
</gene>
<dbReference type="OrthoDB" id="9781963at2"/>
<keyword evidence="10" id="KW-0482">Metalloprotease</keyword>
<dbReference type="GO" id="GO:0046872">
    <property type="term" value="F:metal ion binding"/>
    <property type="evidence" value="ECO:0007669"/>
    <property type="project" value="UniProtKB-KW"/>
</dbReference>
<dbReference type="Pfam" id="PF02163">
    <property type="entry name" value="Peptidase_M50"/>
    <property type="match status" value="1"/>
</dbReference>
<dbReference type="CDD" id="cd06160">
    <property type="entry name" value="S2P-M50_like_2"/>
    <property type="match status" value="1"/>
</dbReference>